<evidence type="ECO:0000313" key="1">
    <source>
        <dbReference type="EMBL" id="CAI9763526.1"/>
    </source>
</evidence>
<dbReference type="Proteomes" id="UP000834106">
    <property type="component" value="Chromosome 6"/>
</dbReference>
<keyword evidence="2" id="KW-1185">Reference proteome</keyword>
<proteinExistence type="predicted"/>
<accession>A0AAD2DTQ0</accession>
<sequence length="136" mass="14972">MHHFAVKNNLIDTNAETTKLGFKGSDSTLLRPKPRRLGSALTEYLNPLKCSKNSKPNSDARSGVLYMLAEKTTNGRGCMCTGCSPSCYSGSPPTRTDNPLVHDVQFVHQTELFSPFTRIELNRHFAVRAVRASDGS</sequence>
<reference evidence="1" key="1">
    <citation type="submission" date="2023-05" db="EMBL/GenBank/DDBJ databases">
        <authorList>
            <person name="Huff M."/>
        </authorList>
    </citation>
    <scope>NUCLEOTIDE SEQUENCE</scope>
</reference>
<dbReference type="PANTHER" id="PTHR33384:SF17">
    <property type="entry name" value="VQ DOMAIN-CONTAINING PROTEIN"/>
    <property type="match status" value="1"/>
</dbReference>
<gene>
    <name evidence="1" type="ORF">FPE_LOCUS10956</name>
</gene>
<dbReference type="PANTHER" id="PTHR33384">
    <property type="entry name" value="EXPRESSED PROTEIN"/>
    <property type="match status" value="1"/>
</dbReference>
<dbReference type="EMBL" id="OU503041">
    <property type="protein sequence ID" value="CAI9763526.1"/>
    <property type="molecule type" value="Genomic_DNA"/>
</dbReference>
<dbReference type="AlphaFoldDB" id="A0AAD2DTQ0"/>
<evidence type="ECO:0000313" key="2">
    <source>
        <dbReference type="Proteomes" id="UP000834106"/>
    </source>
</evidence>
<organism evidence="1 2">
    <name type="scientific">Fraxinus pennsylvanica</name>
    <dbReference type="NCBI Taxonomy" id="56036"/>
    <lineage>
        <taxon>Eukaryota</taxon>
        <taxon>Viridiplantae</taxon>
        <taxon>Streptophyta</taxon>
        <taxon>Embryophyta</taxon>
        <taxon>Tracheophyta</taxon>
        <taxon>Spermatophyta</taxon>
        <taxon>Magnoliopsida</taxon>
        <taxon>eudicotyledons</taxon>
        <taxon>Gunneridae</taxon>
        <taxon>Pentapetalae</taxon>
        <taxon>asterids</taxon>
        <taxon>lamiids</taxon>
        <taxon>Lamiales</taxon>
        <taxon>Oleaceae</taxon>
        <taxon>Oleeae</taxon>
        <taxon>Fraxinus</taxon>
    </lineage>
</organism>
<protein>
    <submittedName>
        <fullName evidence="1">Uncharacterized protein</fullName>
    </submittedName>
</protein>
<name>A0AAD2DTQ0_9LAMI</name>